<dbReference type="Proteomes" id="UP001165405">
    <property type="component" value="Unassembled WGS sequence"/>
</dbReference>
<dbReference type="EMBL" id="JAKGSG010000046">
    <property type="protein sequence ID" value="MCF4122668.1"/>
    <property type="molecule type" value="Genomic_DNA"/>
</dbReference>
<evidence type="ECO:0000256" key="1">
    <source>
        <dbReference type="SAM" id="MobiDB-lite"/>
    </source>
</evidence>
<keyword evidence="2" id="KW-0732">Signal</keyword>
<evidence type="ECO:0000313" key="3">
    <source>
        <dbReference type="EMBL" id="MCF4122668.1"/>
    </source>
</evidence>
<protein>
    <submittedName>
        <fullName evidence="3">Uncharacterized protein</fullName>
    </submittedName>
</protein>
<feature type="chain" id="PRO_5041373365" evidence="2">
    <location>
        <begin position="20"/>
        <end position="182"/>
    </location>
</feature>
<keyword evidence="4" id="KW-1185">Reference proteome</keyword>
<feature type="signal peptide" evidence="2">
    <location>
        <begin position="1"/>
        <end position="19"/>
    </location>
</feature>
<comment type="caution">
    <text evidence="3">The sequence shown here is derived from an EMBL/GenBank/DDBJ whole genome shotgun (WGS) entry which is preliminary data.</text>
</comment>
<feature type="region of interest" description="Disordered" evidence="1">
    <location>
        <begin position="127"/>
        <end position="148"/>
    </location>
</feature>
<reference evidence="3" key="1">
    <citation type="submission" date="2022-01" db="EMBL/GenBank/DDBJ databases">
        <title>Antribacter sp. nov., isolated from Guizhou of China.</title>
        <authorList>
            <person name="Chengliang C."/>
            <person name="Ya Z."/>
        </authorList>
    </citation>
    <scope>NUCLEOTIDE SEQUENCE</scope>
    <source>
        <strain evidence="3">KLBMP 9083</strain>
    </source>
</reference>
<evidence type="ECO:0000256" key="2">
    <source>
        <dbReference type="SAM" id="SignalP"/>
    </source>
</evidence>
<evidence type="ECO:0000313" key="4">
    <source>
        <dbReference type="Proteomes" id="UP001165405"/>
    </source>
</evidence>
<dbReference type="AlphaFoldDB" id="A0AA41U852"/>
<gene>
    <name evidence="3" type="ORF">L1785_16945</name>
</gene>
<accession>A0AA41U852</accession>
<proteinExistence type="predicted"/>
<sequence>MTWWRRNGLWLVALPCAVAAMLAASSSRVETFWWQSGLHHELDHAAPGGAATYRDTFTDIDGVVISQEATLRVLDIAPADNTIDGNLVPTGSAAYQVDLELSAPPDTDLVGCDVILVTEDGVRYGDGIADPCVPEDDDTATTRPPSDTWEASTVVLTDAEAEPVEVWVAFIGWSYVRLDLRH</sequence>
<name>A0AA41U852_9MICO</name>
<dbReference type="RefSeq" id="WP_236090467.1">
    <property type="nucleotide sequence ID" value="NZ_JAKGSG010000046.1"/>
</dbReference>
<organism evidence="3 4">
    <name type="scientific">Antribacter soli</name>
    <dbReference type="NCBI Taxonomy" id="2910976"/>
    <lineage>
        <taxon>Bacteria</taxon>
        <taxon>Bacillati</taxon>
        <taxon>Actinomycetota</taxon>
        <taxon>Actinomycetes</taxon>
        <taxon>Micrococcales</taxon>
        <taxon>Promicromonosporaceae</taxon>
        <taxon>Antribacter</taxon>
    </lineage>
</organism>